<dbReference type="Proteomes" id="UP000822688">
    <property type="component" value="Chromosome 5"/>
</dbReference>
<comment type="caution">
    <text evidence="2">The sequence shown here is derived from an EMBL/GenBank/DDBJ whole genome shotgun (WGS) entry which is preliminary data.</text>
</comment>
<proteinExistence type="predicted"/>
<evidence type="ECO:0000256" key="1">
    <source>
        <dbReference type="SAM" id="MobiDB-lite"/>
    </source>
</evidence>
<dbReference type="AlphaFoldDB" id="A0A8T0HYZ5"/>
<sequence>MLEVLISMDSSRLQPNHHLDHCPVKPRVDCNHWKCVCNRMSCVTFEGGGGSPWLQRQRSRDLGAGSSMCSQESTSTVL</sequence>
<reference evidence="2" key="1">
    <citation type="submission" date="2020-06" db="EMBL/GenBank/DDBJ databases">
        <title>WGS assembly of Ceratodon purpureus strain R40.</title>
        <authorList>
            <person name="Carey S.B."/>
            <person name="Jenkins J."/>
            <person name="Shu S."/>
            <person name="Lovell J.T."/>
            <person name="Sreedasyam A."/>
            <person name="Maumus F."/>
            <person name="Tiley G.P."/>
            <person name="Fernandez-Pozo N."/>
            <person name="Barry K."/>
            <person name="Chen C."/>
            <person name="Wang M."/>
            <person name="Lipzen A."/>
            <person name="Daum C."/>
            <person name="Saski C.A."/>
            <person name="Payton A.C."/>
            <person name="Mcbreen J.C."/>
            <person name="Conrad R.E."/>
            <person name="Kollar L.M."/>
            <person name="Olsson S."/>
            <person name="Huttunen S."/>
            <person name="Landis J.B."/>
            <person name="Wickett N.J."/>
            <person name="Johnson M.G."/>
            <person name="Rensing S.A."/>
            <person name="Grimwood J."/>
            <person name="Schmutz J."/>
            <person name="Mcdaniel S.F."/>
        </authorList>
    </citation>
    <scope>NUCLEOTIDE SEQUENCE</scope>
    <source>
        <strain evidence="2">R40</strain>
    </source>
</reference>
<name>A0A8T0HYZ5_CERPU</name>
<gene>
    <name evidence="2" type="ORF">KC19_5G034500</name>
</gene>
<organism evidence="2 3">
    <name type="scientific">Ceratodon purpureus</name>
    <name type="common">Fire moss</name>
    <name type="synonym">Dicranum purpureum</name>
    <dbReference type="NCBI Taxonomy" id="3225"/>
    <lineage>
        <taxon>Eukaryota</taxon>
        <taxon>Viridiplantae</taxon>
        <taxon>Streptophyta</taxon>
        <taxon>Embryophyta</taxon>
        <taxon>Bryophyta</taxon>
        <taxon>Bryophytina</taxon>
        <taxon>Bryopsida</taxon>
        <taxon>Dicranidae</taxon>
        <taxon>Pseudoditrichales</taxon>
        <taxon>Ditrichaceae</taxon>
        <taxon>Ceratodon</taxon>
    </lineage>
</organism>
<evidence type="ECO:0000313" key="3">
    <source>
        <dbReference type="Proteomes" id="UP000822688"/>
    </source>
</evidence>
<feature type="region of interest" description="Disordered" evidence="1">
    <location>
        <begin position="48"/>
        <end position="78"/>
    </location>
</feature>
<accession>A0A8T0HYZ5</accession>
<keyword evidence="3" id="KW-1185">Reference proteome</keyword>
<evidence type="ECO:0000313" key="2">
    <source>
        <dbReference type="EMBL" id="KAG0575835.1"/>
    </source>
</evidence>
<dbReference type="EMBL" id="CM026425">
    <property type="protein sequence ID" value="KAG0575835.1"/>
    <property type="molecule type" value="Genomic_DNA"/>
</dbReference>
<protein>
    <submittedName>
        <fullName evidence="2">Uncharacterized protein</fullName>
    </submittedName>
</protein>
<feature type="compositionally biased region" description="Polar residues" evidence="1">
    <location>
        <begin position="67"/>
        <end position="78"/>
    </location>
</feature>